<reference evidence="3 4" key="1">
    <citation type="submission" date="2016-10" db="EMBL/GenBank/DDBJ databases">
        <authorList>
            <person name="de Groot N.N."/>
        </authorList>
    </citation>
    <scope>NUCLEOTIDE SEQUENCE [LARGE SCALE GENOMIC DNA]</scope>
    <source>
        <strain evidence="3 4">DSM 21668</strain>
    </source>
</reference>
<dbReference type="OrthoDB" id="9788235at2"/>
<dbReference type="Proteomes" id="UP000198901">
    <property type="component" value="Unassembled WGS sequence"/>
</dbReference>
<dbReference type="Pfam" id="PF13561">
    <property type="entry name" value="adh_short_C2"/>
    <property type="match status" value="1"/>
</dbReference>
<dbReference type="PRINTS" id="PR00081">
    <property type="entry name" value="GDHRDH"/>
</dbReference>
<keyword evidence="4" id="KW-1185">Reference proteome</keyword>
<dbReference type="RefSeq" id="WP_093202974.1">
    <property type="nucleotide sequence ID" value="NZ_FNGS01000005.1"/>
</dbReference>
<dbReference type="STRING" id="563176.SAMN04488090_2676"/>
<dbReference type="SUPFAM" id="SSF51735">
    <property type="entry name" value="NAD(P)-binding Rossmann-fold domains"/>
    <property type="match status" value="1"/>
</dbReference>
<dbReference type="GO" id="GO:0016491">
    <property type="term" value="F:oxidoreductase activity"/>
    <property type="evidence" value="ECO:0007669"/>
    <property type="project" value="UniProtKB-KW"/>
</dbReference>
<keyword evidence="2" id="KW-0560">Oxidoreductase</keyword>
<evidence type="ECO:0000313" key="4">
    <source>
        <dbReference type="Proteomes" id="UP000198901"/>
    </source>
</evidence>
<gene>
    <name evidence="3" type="ORF">SAMN04488090_2676</name>
</gene>
<evidence type="ECO:0000313" key="3">
    <source>
        <dbReference type="EMBL" id="SDM16708.1"/>
    </source>
</evidence>
<accession>A0A1G9R0D9</accession>
<dbReference type="PANTHER" id="PTHR43639">
    <property type="entry name" value="OXIDOREDUCTASE, SHORT-CHAIN DEHYDROGENASE/REDUCTASE FAMILY (AFU_ORTHOLOGUE AFUA_5G02870)"/>
    <property type="match status" value="1"/>
</dbReference>
<dbReference type="InterPro" id="IPR002347">
    <property type="entry name" value="SDR_fam"/>
</dbReference>
<comment type="similarity">
    <text evidence="1">Belongs to the short-chain dehydrogenases/reductases (SDR) family.</text>
</comment>
<dbReference type="PRINTS" id="PR00080">
    <property type="entry name" value="SDRFAMILY"/>
</dbReference>
<dbReference type="EMBL" id="FNGS01000005">
    <property type="protein sequence ID" value="SDM16708.1"/>
    <property type="molecule type" value="Genomic_DNA"/>
</dbReference>
<dbReference type="PANTHER" id="PTHR43639:SF1">
    <property type="entry name" value="SHORT-CHAIN DEHYDROGENASE_REDUCTASE FAMILY PROTEIN"/>
    <property type="match status" value="1"/>
</dbReference>
<protein>
    <submittedName>
        <fullName evidence="3">NAD(P)-dependent dehydrogenase, short-chain alcohol dehydrogenase family</fullName>
    </submittedName>
</protein>
<proteinExistence type="inferred from homology"/>
<dbReference type="Gene3D" id="3.40.50.720">
    <property type="entry name" value="NAD(P)-binding Rossmann-like Domain"/>
    <property type="match status" value="1"/>
</dbReference>
<dbReference type="AlphaFoldDB" id="A0A1G9R0D9"/>
<sequence>MPNILLITGSSEGIGAEAARLAALRGYTVCVNYRSNQAGAETVVADIQKAGGQAYVFQADVADEAQVFRLFRQIDEEVGPLSALVNNAGIIESQSRLVDMSAERLTNMFAVNTIGAFLCAREAVKRMSTARGGAGGAIVNVSSMAAKHGSPFEYIDYAATKAALDTMTLGLSKEVGPEGIRVNAVRPGIILTDIHAKAGEPGRPERVRDTIPLKRPGTAPEVANAILWLLSDEASFVNGALLDVTGGR</sequence>
<dbReference type="InterPro" id="IPR036291">
    <property type="entry name" value="NAD(P)-bd_dom_sf"/>
</dbReference>
<dbReference type="FunFam" id="3.40.50.720:FF:000173">
    <property type="entry name" value="3-oxoacyl-[acyl-carrier protein] reductase"/>
    <property type="match status" value="1"/>
</dbReference>
<evidence type="ECO:0000256" key="2">
    <source>
        <dbReference type="ARBA" id="ARBA00023002"/>
    </source>
</evidence>
<evidence type="ECO:0000256" key="1">
    <source>
        <dbReference type="ARBA" id="ARBA00006484"/>
    </source>
</evidence>
<name>A0A1G9R0D9_9BACT</name>
<organism evidence="3 4">
    <name type="scientific">Siphonobacter aquaeclarae</name>
    <dbReference type="NCBI Taxonomy" id="563176"/>
    <lineage>
        <taxon>Bacteria</taxon>
        <taxon>Pseudomonadati</taxon>
        <taxon>Bacteroidota</taxon>
        <taxon>Cytophagia</taxon>
        <taxon>Cytophagales</taxon>
        <taxon>Cytophagaceae</taxon>
        <taxon>Siphonobacter</taxon>
    </lineage>
</organism>
<dbReference type="CDD" id="cd05233">
    <property type="entry name" value="SDR_c"/>
    <property type="match status" value="1"/>
</dbReference>